<evidence type="ECO:0000313" key="1">
    <source>
        <dbReference type="EMBL" id="MQN77336.1"/>
    </source>
</evidence>
<reference evidence="2" key="1">
    <citation type="submission" date="2019-09" db="EMBL/GenBank/DDBJ databases">
        <title>Distinct polysaccharide growth profiles of human intestinal Prevotella copri isolates.</title>
        <authorList>
            <person name="Fehlner-Peach H."/>
            <person name="Magnabosco C."/>
            <person name="Raghavan V."/>
            <person name="Scher J.U."/>
            <person name="Tett A."/>
            <person name="Cox L.M."/>
            <person name="Gottsegen C."/>
            <person name="Watters A."/>
            <person name="Wiltshire- Gordon J.D."/>
            <person name="Segata N."/>
            <person name="Bonneau R."/>
            <person name="Littman D.R."/>
        </authorList>
    </citation>
    <scope>NUCLEOTIDE SEQUENCE [LARGE SCALE GENOMIC DNA]</scope>
    <source>
        <strain evidence="2">BU41712</strain>
    </source>
</reference>
<proteinExistence type="predicted"/>
<dbReference type="Proteomes" id="UP000423156">
    <property type="component" value="Unassembled WGS sequence"/>
</dbReference>
<accession>A0AA90UM43</accession>
<dbReference type="AlphaFoldDB" id="A0AA90UM43"/>
<dbReference type="EMBL" id="VZBZ01000074">
    <property type="protein sequence ID" value="MQN77336.1"/>
    <property type="molecule type" value="Genomic_DNA"/>
</dbReference>
<organism evidence="1 2">
    <name type="scientific">Segatella copri</name>
    <dbReference type="NCBI Taxonomy" id="165179"/>
    <lineage>
        <taxon>Bacteria</taxon>
        <taxon>Pseudomonadati</taxon>
        <taxon>Bacteroidota</taxon>
        <taxon>Bacteroidia</taxon>
        <taxon>Bacteroidales</taxon>
        <taxon>Prevotellaceae</taxon>
        <taxon>Segatella</taxon>
    </lineage>
</organism>
<evidence type="ECO:0008006" key="3">
    <source>
        <dbReference type="Google" id="ProtNLM"/>
    </source>
</evidence>
<comment type="caution">
    <text evidence="1">The sequence shown here is derived from an EMBL/GenBank/DDBJ whole genome shotgun (WGS) entry which is preliminary data.</text>
</comment>
<dbReference type="RefSeq" id="WP_153092547.1">
    <property type="nucleotide sequence ID" value="NZ_JBALJY010000007.1"/>
</dbReference>
<sequence>MDRNQAKEFYPILQAYAEGRVIECRTKPSALSKSWQDMNEWTEMKELEYWNNIEYRIKQQSEAKFRPFNTEEECWQEIRKHEPFIKYKVIESSKDVYLIIQRIKTDGIETDVERLDFETAFEWFTFADGVPFGVKVEE</sequence>
<evidence type="ECO:0000313" key="2">
    <source>
        <dbReference type="Proteomes" id="UP000423156"/>
    </source>
</evidence>
<gene>
    <name evidence="1" type="ORF">F7D71_05555</name>
</gene>
<name>A0AA90UM43_9BACT</name>
<protein>
    <recommendedName>
        <fullName evidence="3">DUF1642 domain-containing protein</fullName>
    </recommendedName>
</protein>